<evidence type="ECO:0000313" key="7">
    <source>
        <dbReference type="Proteomes" id="UP001320119"/>
    </source>
</evidence>
<evidence type="ECO:0000259" key="5">
    <source>
        <dbReference type="Pfam" id="PF05118"/>
    </source>
</evidence>
<protein>
    <submittedName>
        <fullName evidence="6">Beta-hydroxylase</fullName>
    </submittedName>
</protein>
<keyword evidence="3" id="KW-0560">Oxidoreductase</keyword>
<evidence type="ECO:0000256" key="2">
    <source>
        <dbReference type="ARBA" id="ARBA00022964"/>
    </source>
</evidence>
<dbReference type="InterPro" id="IPR007803">
    <property type="entry name" value="Asp/Arg/Pro-Hydrxlase"/>
</dbReference>
<organism evidence="6 7">
    <name type="scientific">Marinagarivorans cellulosilyticus</name>
    <dbReference type="NCBI Taxonomy" id="2721545"/>
    <lineage>
        <taxon>Bacteria</taxon>
        <taxon>Pseudomonadati</taxon>
        <taxon>Pseudomonadota</taxon>
        <taxon>Gammaproteobacteria</taxon>
        <taxon>Cellvibrionales</taxon>
        <taxon>Cellvibrionaceae</taxon>
        <taxon>Marinagarivorans</taxon>
    </lineage>
</organism>
<keyword evidence="7" id="KW-1185">Reference proteome</keyword>
<keyword evidence="2" id="KW-0223">Dioxygenase</keyword>
<dbReference type="Proteomes" id="UP001320119">
    <property type="component" value="Chromosome"/>
</dbReference>
<dbReference type="InterPro" id="IPR027443">
    <property type="entry name" value="IPNS-like_sf"/>
</dbReference>
<reference evidence="6 7" key="1">
    <citation type="journal article" date="2022" name="IScience">
        <title>An ultrasensitive nanofiber-based assay for enzymatic hydrolysis and deep-sea microbial degradation of cellulose.</title>
        <authorList>
            <person name="Tsudome M."/>
            <person name="Tachioka M."/>
            <person name="Miyazaki M."/>
            <person name="Uchimura K."/>
            <person name="Tsuda M."/>
            <person name="Takaki Y."/>
            <person name="Deguchi S."/>
        </authorList>
    </citation>
    <scope>NUCLEOTIDE SEQUENCE [LARGE SCALE GENOMIC DNA]</scope>
    <source>
        <strain evidence="6 7">GE09</strain>
    </source>
</reference>
<dbReference type="Gene3D" id="2.60.120.330">
    <property type="entry name" value="B-lactam Antibiotic, Isopenicillin N Synthase, Chain"/>
    <property type="match status" value="1"/>
</dbReference>
<keyword evidence="4" id="KW-0812">Transmembrane</keyword>
<dbReference type="PANTHER" id="PTHR46332">
    <property type="entry name" value="ASPARTATE BETA-HYDROXYLASE DOMAIN-CONTAINING PROTEIN 2"/>
    <property type="match status" value="1"/>
</dbReference>
<dbReference type="KEGG" id="marq:MARGE09_P1865"/>
<dbReference type="RefSeq" id="WP_236987125.1">
    <property type="nucleotide sequence ID" value="NZ_AP023086.1"/>
</dbReference>
<accession>A0AAN1WHI2</accession>
<dbReference type="AlphaFoldDB" id="A0AAN1WHI2"/>
<gene>
    <name evidence="6" type="ORF">MARGE09_P1865</name>
</gene>
<evidence type="ECO:0000256" key="3">
    <source>
        <dbReference type="ARBA" id="ARBA00023002"/>
    </source>
</evidence>
<comment type="similarity">
    <text evidence="1">Belongs to the aspartyl/asparaginyl beta-hydroxylase family.</text>
</comment>
<proteinExistence type="inferred from homology"/>
<dbReference type="GO" id="GO:0051213">
    <property type="term" value="F:dioxygenase activity"/>
    <property type="evidence" value="ECO:0007669"/>
    <property type="project" value="UniProtKB-KW"/>
</dbReference>
<keyword evidence="4" id="KW-1133">Transmembrane helix</keyword>
<evidence type="ECO:0000313" key="6">
    <source>
        <dbReference type="EMBL" id="BCD97664.1"/>
    </source>
</evidence>
<keyword evidence="4" id="KW-0472">Membrane</keyword>
<dbReference type="PANTHER" id="PTHR46332:SF5">
    <property type="entry name" value="ASPARTATE BETA-HYDROXYLASE DOMAIN CONTAINING 2"/>
    <property type="match status" value="1"/>
</dbReference>
<sequence length="305" mass="34859">MSDFSIPSGIWVLLLFAMGGCYVHFRGKVRHRFSRQLFDHSTIMSPINCLLYAFSKAPSTPYHDPKDYPALKLLEDNWEIIRDEALALQSQQRIVASQNLDDVGFNSFFRTGWKRFYLKWYGNDLNSANDMCPKTVALLKQVPSIKAAMFASLPPGAKLQQHRDPYAGSLRYHLALTAPGDEKCAIYVDGEPYVWHNGESVMFDETFIHYAKNDTEQQRIVLFCDVVRPMWFAPASWINALFSRVVMGAAVSKNQPGDKVGAINKLFGYVYGVRLLGKKIKAKNKPLYYLLKYVLFALIIWALFF</sequence>
<evidence type="ECO:0000256" key="4">
    <source>
        <dbReference type="SAM" id="Phobius"/>
    </source>
</evidence>
<dbReference type="EMBL" id="AP023086">
    <property type="protein sequence ID" value="BCD97664.1"/>
    <property type="molecule type" value="Genomic_DNA"/>
</dbReference>
<dbReference type="SUPFAM" id="SSF51197">
    <property type="entry name" value="Clavaminate synthase-like"/>
    <property type="match status" value="1"/>
</dbReference>
<feature type="domain" description="Aspartyl/asparaginy/proline hydroxylase" evidence="5">
    <location>
        <begin position="75"/>
        <end position="229"/>
    </location>
</feature>
<feature type="transmembrane region" description="Helical" evidence="4">
    <location>
        <begin position="6"/>
        <end position="25"/>
    </location>
</feature>
<name>A0AAN1WHI2_9GAMM</name>
<dbReference type="Pfam" id="PF05118">
    <property type="entry name" value="Asp_Arg_Hydrox"/>
    <property type="match status" value="1"/>
</dbReference>
<feature type="transmembrane region" description="Helical" evidence="4">
    <location>
        <begin position="287"/>
        <end position="304"/>
    </location>
</feature>
<dbReference type="InterPro" id="IPR051821">
    <property type="entry name" value="Asp/Asn_beta-hydroxylase"/>
</dbReference>
<evidence type="ECO:0000256" key="1">
    <source>
        <dbReference type="ARBA" id="ARBA00007730"/>
    </source>
</evidence>